<dbReference type="InterPro" id="IPR037914">
    <property type="entry name" value="SpoVT-AbrB_sf"/>
</dbReference>
<dbReference type="InterPro" id="IPR007159">
    <property type="entry name" value="SpoVT-AbrB_dom"/>
</dbReference>
<organism evidence="3 4">
    <name type="scientific">Phyllobacterium myrsinacearum</name>
    <dbReference type="NCBI Taxonomy" id="28101"/>
    <lineage>
        <taxon>Bacteria</taxon>
        <taxon>Pseudomonadati</taxon>
        <taxon>Pseudomonadota</taxon>
        <taxon>Alphaproteobacteria</taxon>
        <taxon>Hyphomicrobiales</taxon>
        <taxon>Phyllobacteriaceae</taxon>
        <taxon>Phyllobacterium</taxon>
    </lineage>
</organism>
<name>A0A839EGQ5_9HYPH</name>
<accession>A0A839EGQ5</accession>
<gene>
    <name evidence="3" type="ORF">FHW16_000328</name>
</gene>
<protein>
    <submittedName>
        <fullName evidence="3">AbrB family looped-hinge helix DNA binding protein</fullName>
    </submittedName>
</protein>
<dbReference type="SMART" id="SM00966">
    <property type="entry name" value="SpoVT_AbrB"/>
    <property type="match status" value="1"/>
</dbReference>
<comment type="caution">
    <text evidence="3">The sequence shown here is derived from an EMBL/GenBank/DDBJ whole genome shotgun (WGS) entry which is preliminary data.</text>
</comment>
<dbReference type="EMBL" id="JACGXN010000001">
    <property type="protein sequence ID" value="MBA8876646.1"/>
    <property type="molecule type" value="Genomic_DNA"/>
</dbReference>
<dbReference type="AlphaFoldDB" id="A0A839EGQ5"/>
<dbReference type="RefSeq" id="WP_182547421.1">
    <property type="nucleotide sequence ID" value="NZ_JACGXN010000001.1"/>
</dbReference>
<dbReference type="Pfam" id="PF04014">
    <property type="entry name" value="MazE_antitoxin"/>
    <property type="match status" value="1"/>
</dbReference>
<proteinExistence type="predicted"/>
<evidence type="ECO:0000313" key="3">
    <source>
        <dbReference type="EMBL" id="MBA8876646.1"/>
    </source>
</evidence>
<dbReference type="Proteomes" id="UP000549052">
    <property type="component" value="Unassembled WGS sequence"/>
</dbReference>
<dbReference type="GO" id="GO:0003677">
    <property type="term" value="F:DNA binding"/>
    <property type="evidence" value="ECO:0007669"/>
    <property type="project" value="UniProtKB-UniRule"/>
</dbReference>
<dbReference type="SUPFAM" id="SSF89447">
    <property type="entry name" value="AbrB/MazE/MraZ-like"/>
    <property type="match status" value="1"/>
</dbReference>
<evidence type="ECO:0000256" key="1">
    <source>
        <dbReference type="PROSITE-ProRule" id="PRU01076"/>
    </source>
</evidence>
<dbReference type="NCBIfam" id="TIGR01439">
    <property type="entry name" value="lp_hng_hel_AbrB"/>
    <property type="match status" value="1"/>
</dbReference>
<reference evidence="3 4" key="1">
    <citation type="submission" date="2020-07" db="EMBL/GenBank/DDBJ databases">
        <title>Genomic Encyclopedia of Type Strains, Phase IV (KMG-V): Genome sequencing to study the core and pangenomes of soil and plant-associated prokaryotes.</title>
        <authorList>
            <person name="Whitman W."/>
        </authorList>
    </citation>
    <scope>NUCLEOTIDE SEQUENCE [LARGE SCALE GENOMIC DNA]</scope>
    <source>
        <strain evidence="3 4">AN3</strain>
    </source>
</reference>
<dbReference type="Gene3D" id="2.10.260.10">
    <property type="match status" value="1"/>
</dbReference>
<evidence type="ECO:0000259" key="2">
    <source>
        <dbReference type="PROSITE" id="PS51740"/>
    </source>
</evidence>
<feature type="domain" description="SpoVT-AbrB" evidence="2">
    <location>
        <begin position="61"/>
        <end position="106"/>
    </location>
</feature>
<keyword evidence="4" id="KW-1185">Reference proteome</keyword>
<sequence length="160" mass="17750">MNSVSCHSLVELPCFVYDGKFLPLFSKRSLTMARKKSEGFSEEPQTFDYEADTSPASFSWAVTATIGDGGRLVIPAEMRKLMNVKPGDTVALRMVDGYLQVASQSATLKKIWESAEKLKKPGVNLVDEFIADRLAEQRASDARFDRLAREAAEIAKAQKK</sequence>
<evidence type="ECO:0000313" key="4">
    <source>
        <dbReference type="Proteomes" id="UP000549052"/>
    </source>
</evidence>
<keyword evidence="1" id="KW-0238">DNA-binding</keyword>
<dbReference type="PROSITE" id="PS51740">
    <property type="entry name" value="SPOVT_ABRB"/>
    <property type="match status" value="1"/>
</dbReference>